<comment type="caution">
    <text evidence="1">The sequence shown here is derived from an EMBL/GenBank/DDBJ whole genome shotgun (WGS) entry which is preliminary data.</text>
</comment>
<organism evidence="1 2">
    <name type="scientific">Candidatus Nitrobium versatile</name>
    <dbReference type="NCBI Taxonomy" id="2884831"/>
    <lineage>
        <taxon>Bacteria</taxon>
        <taxon>Pseudomonadati</taxon>
        <taxon>Nitrospirota</taxon>
        <taxon>Nitrospiria</taxon>
        <taxon>Nitrospirales</taxon>
        <taxon>Nitrospiraceae</taxon>
        <taxon>Candidatus Nitrobium</taxon>
    </lineage>
</organism>
<evidence type="ECO:0000313" key="2">
    <source>
        <dbReference type="Proteomes" id="UP000705867"/>
    </source>
</evidence>
<evidence type="ECO:0000313" key="1">
    <source>
        <dbReference type="EMBL" id="MBZ0155572.1"/>
    </source>
</evidence>
<protein>
    <submittedName>
        <fullName evidence="1">Uncharacterized protein</fullName>
    </submittedName>
</protein>
<dbReference type="Proteomes" id="UP000705867">
    <property type="component" value="Unassembled WGS sequence"/>
</dbReference>
<dbReference type="AlphaFoldDB" id="A0A953J940"/>
<reference evidence="1" key="2">
    <citation type="submission" date="2021-08" db="EMBL/GenBank/DDBJ databases">
        <authorList>
            <person name="Dalcin Martins P."/>
        </authorList>
    </citation>
    <scope>NUCLEOTIDE SEQUENCE</scope>
    <source>
        <strain evidence="1">MAG_39</strain>
    </source>
</reference>
<gene>
    <name evidence="1" type="ORF">K8I29_05065</name>
</gene>
<name>A0A953J940_9BACT</name>
<reference evidence="1" key="1">
    <citation type="journal article" date="2021" name="bioRxiv">
        <title>Unraveling nitrogen, sulfur and carbon metabolic pathways and microbial community transcriptional responses to substrate deprivation and toxicity stresses in a bioreactor mimicking anoxic brackish coastal sediment conditions.</title>
        <authorList>
            <person name="Martins P.D."/>
            <person name="Echeveste M.J."/>
            <person name="Arshad A."/>
            <person name="Kurth J."/>
            <person name="Ouboter H."/>
            <person name="Jetten M.S.M."/>
            <person name="Welte C.U."/>
        </authorList>
    </citation>
    <scope>NUCLEOTIDE SEQUENCE</scope>
    <source>
        <strain evidence="1">MAG_39</strain>
    </source>
</reference>
<accession>A0A953J940</accession>
<proteinExistence type="predicted"/>
<sequence length="110" mass="12064">MAHLENRIRFYHYISRVLEGQRSDPLCGSCKAFANTTARLKEGFAEMEEGYAEELRGLSAGMARLLAETRGRLASTTPGGNAVGQKRAGRCLMPEGVCFIKISKAIQEVL</sequence>
<dbReference type="EMBL" id="JAIOIV010000037">
    <property type="protein sequence ID" value="MBZ0155572.1"/>
    <property type="molecule type" value="Genomic_DNA"/>
</dbReference>